<dbReference type="SUPFAM" id="SSF90209">
    <property type="entry name" value="Ran binding protein zinc finger-like"/>
    <property type="match status" value="1"/>
</dbReference>
<dbReference type="Gene3D" id="4.10.1060.10">
    <property type="entry name" value="Zinc finger, RanBP2-type"/>
    <property type="match status" value="1"/>
</dbReference>
<keyword evidence="5" id="KW-0862">Zinc</keyword>
<dbReference type="PROSITE" id="PS01358">
    <property type="entry name" value="ZF_RANBP2_1"/>
    <property type="match status" value="1"/>
</dbReference>
<dbReference type="InterPro" id="IPR000504">
    <property type="entry name" value="RRM_dom"/>
</dbReference>
<dbReference type="OrthoDB" id="639027at2759"/>
<evidence type="ECO:0000256" key="1">
    <source>
        <dbReference type="ARBA" id="ARBA00004123"/>
    </source>
</evidence>
<proteinExistence type="inferred from homology"/>
<organism evidence="13 14">
    <name type="scientific">Gigaspora margarita</name>
    <dbReference type="NCBI Taxonomy" id="4874"/>
    <lineage>
        <taxon>Eukaryota</taxon>
        <taxon>Fungi</taxon>
        <taxon>Fungi incertae sedis</taxon>
        <taxon>Mucoromycota</taxon>
        <taxon>Glomeromycotina</taxon>
        <taxon>Glomeromycetes</taxon>
        <taxon>Diversisporales</taxon>
        <taxon>Gigasporaceae</taxon>
        <taxon>Gigaspora</taxon>
    </lineage>
</organism>
<feature type="region of interest" description="Disordered" evidence="10">
    <location>
        <begin position="1"/>
        <end position="187"/>
    </location>
</feature>
<keyword evidence="4 9" id="KW-0863">Zinc-finger</keyword>
<evidence type="ECO:0000256" key="2">
    <source>
        <dbReference type="ARBA" id="ARBA00008448"/>
    </source>
</evidence>
<dbReference type="CDD" id="cd12534">
    <property type="entry name" value="RRM_SARFH"/>
    <property type="match status" value="1"/>
</dbReference>
<comment type="caution">
    <text evidence="13">The sequence shown here is derived from an EMBL/GenBank/DDBJ whole genome shotgun (WGS) entry which is preliminary data.</text>
</comment>
<dbReference type="InterPro" id="IPR001876">
    <property type="entry name" value="Znf_RanBP2"/>
</dbReference>
<sequence length="428" mass="45876">MDQYSNYGGQQDPSSTGYNYQSYNDAYSQSGYTAPTNTSEYYYGGNNTPAGGNGNESSGTNPQPTAPPSASSQGYTSREGYEVNGYSSSGFNYGNYPTSATSGNYQAGPGSSSGSTTQPYNGTNKTGYADRDNDYGDGPGYSSNKNPYDGYGGNYKSRENNREGYGPPSKDGASYDNYGNRPKDGSVVQTSTDTVYISNLSKEVTEEKLADYFGGLGMLKIDKKTQKPKIWIYYDKASGLPKGDATLTYEDPDSTAAAIKYFDNQPFLGQVIKVEMSVRKITSTGFRGRTRGRGRGGFSGGRGGGGGGGGGRGGPPPREGDWVCDSCKANNFARRMECYKCHVPRAGGAPGDGGSYGSRYSGSPRGGYRGRRGGGPSYGGRYGDDDRGYGGGGYRNNDNGYGYEQGYGRQSKQDERQDRRDNSRYRPY</sequence>
<name>A0A8H3XIT0_GIGMA</name>
<dbReference type="GO" id="GO:0003723">
    <property type="term" value="F:RNA binding"/>
    <property type="evidence" value="ECO:0007669"/>
    <property type="project" value="UniProtKB-UniRule"/>
</dbReference>
<feature type="domain" description="RanBP2-type" evidence="12">
    <location>
        <begin position="318"/>
        <end position="347"/>
    </location>
</feature>
<feature type="compositionally biased region" description="Low complexity" evidence="10">
    <location>
        <begin position="41"/>
        <end position="50"/>
    </location>
</feature>
<dbReference type="PROSITE" id="PS50199">
    <property type="entry name" value="ZF_RANBP2_2"/>
    <property type="match status" value="1"/>
</dbReference>
<dbReference type="InterPro" id="IPR012677">
    <property type="entry name" value="Nucleotide-bd_a/b_plait_sf"/>
</dbReference>
<feature type="compositionally biased region" description="Polar residues" evidence="10">
    <location>
        <begin position="1"/>
        <end position="40"/>
    </location>
</feature>
<dbReference type="Pfam" id="PF00076">
    <property type="entry name" value="RRM_1"/>
    <property type="match status" value="1"/>
</dbReference>
<dbReference type="InterPro" id="IPR035979">
    <property type="entry name" value="RBD_domain_sf"/>
</dbReference>
<evidence type="ECO:0000313" key="14">
    <source>
        <dbReference type="Proteomes" id="UP000439903"/>
    </source>
</evidence>
<evidence type="ECO:0000256" key="10">
    <source>
        <dbReference type="SAM" id="MobiDB-lite"/>
    </source>
</evidence>
<dbReference type="Gene3D" id="3.30.70.330">
    <property type="match status" value="1"/>
</dbReference>
<evidence type="ECO:0000313" key="13">
    <source>
        <dbReference type="EMBL" id="KAF0465443.1"/>
    </source>
</evidence>
<dbReference type="InterPro" id="IPR036443">
    <property type="entry name" value="Znf_RanBP2_sf"/>
</dbReference>
<keyword evidence="7" id="KW-0539">Nucleus</keyword>
<dbReference type="GO" id="GO:0008270">
    <property type="term" value="F:zinc ion binding"/>
    <property type="evidence" value="ECO:0007669"/>
    <property type="project" value="UniProtKB-KW"/>
</dbReference>
<feature type="domain" description="RRM" evidence="11">
    <location>
        <begin position="193"/>
        <end position="279"/>
    </location>
</feature>
<dbReference type="SMART" id="SM00547">
    <property type="entry name" value="ZnF_RBZ"/>
    <property type="match status" value="1"/>
</dbReference>
<comment type="similarity">
    <text evidence="2">Belongs to the RRM TET family.</text>
</comment>
<feature type="compositionally biased region" description="Basic and acidic residues" evidence="10">
    <location>
        <begin position="411"/>
        <end position="428"/>
    </location>
</feature>
<keyword evidence="6 8" id="KW-0694">RNA-binding</keyword>
<comment type="subcellular location">
    <subcellularLocation>
        <location evidence="1">Nucleus</location>
    </subcellularLocation>
</comment>
<reference evidence="13 14" key="1">
    <citation type="journal article" date="2019" name="Environ. Microbiol.">
        <title>At the nexus of three kingdoms: the genome of the mycorrhizal fungus Gigaspora margarita provides insights into plant, endobacterial and fungal interactions.</title>
        <authorList>
            <person name="Venice F."/>
            <person name="Ghignone S."/>
            <person name="Salvioli di Fossalunga A."/>
            <person name="Amselem J."/>
            <person name="Novero M."/>
            <person name="Xianan X."/>
            <person name="Sedzielewska Toro K."/>
            <person name="Morin E."/>
            <person name="Lipzen A."/>
            <person name="Grigoriev I.V."/>
            <person name="Henrissat B."/>
            <person name="Martin F.M."/>
            <person name="Bonfante P."/>
        </authorList>
    </citation>
    <scope>NUCLEOTIDE SEQUENCE [LARGE SCALE GENOMIC DNA]</scope>
    <source>
        <strain evidence="13 14">BEG34</strain>
    </source>
</reference>
<evidence type="ECO:0000259" key="11">
    <source>
        <dbReference type="PROSITE" id="PS50102"/>
    </source>
</evidence>
<dbReference type="SMART" id="SM00360">
    <property type="entry name" value="RRM"/>
    <property type="match status" value="1"/>
</dbReference>
<evidence type="ECO:0000256" key="9">
    <source>
        <dbReference type="PROSITE-ProRule" id="PRU00322"/>
    </source>
</evidence>
<protein>
    <submittedName>
        <fullName evidence="13">RNA-binding domain-containing protein</fullName>
    </submittedName>
</protein>
<dbReference type="SUPFAM" id="SSF54928">
    <property type="entry name" value="RNA-binding domain, RBD"/>
    <property type="match status" value="1"/>
</dbReference>
<evidence type="ECO:0000256" key="4">
    <source>
        <dbReference type="ARBA" id="ARBA00022771"/>
    </source>
</evidence>
<dbReference type="PANTHER" id="PTHR23238">
    <property type="entry name" value="RNA BINDING PROTEIN"/>
    <property type="match status" value="1"/>
</dbReference>
<evidence type="ECO:0000256" key="7">
    <source>
        <dbReference type="ARBA" id="ARBA00023242"/>
    </source>
</evidence>
<dbReference type="Proteomes" id="UP000439903">
    <property type="component" value="Unassembled WGS sequence"/>
</dbReference>
<dbReference type="GO" id="GO:0006355">
    <property type="term" value="P:regulation of DNA-templated transcription"/>
    <property type="evidence" value="ECO:0007669"/>
    <property type="project" value="InterPro"/>
</dbReference>
<keyword evidence="14" id="KW-1185">Reference proteome</keyword>
<feature type="compositionally biased region" description="Polar residues" evidence="10">
    <location>
        <begin position="85"/>
        <end position="105"/>
    </location>
</feature>
<keyword evidence="3" id="KW-0479">Metal-binding</keyword>
<dbReference type="AlphaFoldDB" id="A0A8H3XIT0"/>
<feature type="region of interest" description="Disordered" evidence="10">
    <location>
        <begin position="284"/>
        <end position="318"/>
    </location>
</feature>
<evidence type="ECO:0000256" key="6">
    <source>
        <dbReference type="ARBA" id="ARBA00022884"/>
    </source>
</evidence>
<evidence type="ECO:0000256" key="8">
    <source>
        <dbReference type="PROSITE-ProRule" id="PRU00176"/>
    </source>
</evidence>
<dbReference type="EMBL" id="WTPW01000972">
    <property type="protein sequence ID" value="KAF0465443.1"/>
    <property type="molecule type" value="Genomic_DNA"/>
</dbReference>
<evidence type="ECO:0000256" key="5">
    <source>
        <dbReference type="ARBA" id="ARBA00022833"/>
    </source>
</evidence>
<gene>
    <name evidence="13" type="ORF">F8M41_026262</name>
</gene>
<evidence type="ECO:0000256" key="3">
    <source>
        <dbReference type="ARBA" id="ARBA00022723"/>
    </source>
</evidence>
<accession>A0A8H3XIT0</accession>
<evidence type="ECO:0000259" key="12">
    <source>
        <dbReference type="PROSITE" id="PS50199"/>
    </source>
</evidence>
<dbReference type="Pfam" id="PF00641">
    <property type="entry name" value="Zn_ribbon_RanBP"/>
    <property type="match status" value="1"/>
</dbReference>
<dbReference type="PROSITE" id="PS50102">
    <property type="entry name" value="RRM"/>
    <property type="match status" value="1"/>
</dbReference>
<feature type="compositionally biased region" description="Gly residues" evidence="10">
    <location>
        <begin position="295"/>
        <end position="313"/>
    </location>
</feature>
<dbReference type="GO" id="GO:0005634">
    <property type="term" value="C:nucleus"/>
    <property type="evidence" value="ECO:0007669"/>
    <property type="project" value="UniProtKB-SubCell"/>
</dbReference>
<feature type="region of interest" description="Disordered" evidence="10">
    <location>
        <begin position="349"/>
        <end position="428"/>
    </location>
</feature>
<dbReference type="InterPro" id="IPR034870">
    <property type="entry name" value="TET_fam"/>
</dbReference>